<reference evidence="3 4" key="1">
    <citation type="submission" date="2016-12" db="EMBL/GenBank/DDBJ databases">
        <title>Thioflexothrix psekupsii D3 genome sequencing and assembly.</title>
        <authorList>
            <person name="Fomenkov A."/>
            <person name="Vincze T."/>
            <person name="Grabovich M."/>
            <person name="Anton B.P."/>
            <person name="Dubinina G."/>
            <person name="Orlova M."/>
            <person name="Belousova E."/>
            <person name="Roberts R.J."/>
        </authorList>
    </citation>
    <scope>NUCLEOTIDE SEQUENCE [LARGE SCALE GENOMIC DNA]</scope>
    <source>
        <strain evidence="3">D3</strain>
    </source>
</reference>
<evidence type="ECO:0000259" key="2">
    <source>
        <dbReference type="Pfam" id="PF17680"/>
    </source>
</evidence>
<evidence type="ECO:0000313" key="4">
    <source>
        <dbReference type="Proteomes" id="UP000194798"/>
    </source>
</evidence>
<dbReference type="OrthoDB" id="8479562at2"/>
<dbReference type="AlphaFoldDB" id="A0A251X9A8"/>
<accession>A0A251X9A8</accession>
<keyword evidence="1" id="KW-0732">Signal</keyword>
<name>A0A251X9A8_9GAMM</name>
<organism evidence="3 4">
    <name type="scientific">Thioflexithrix psekupsensis</name>
    <dbReference type="NCBI Taxonomy" id="1570016"/>
    <lineage>
        <taxon>Bacteria</taxon>
        <taxon>Pseudomonadati</taxon>
        <taxon>Pseudomonadota</taxon>
        <taxon>Gammaproteobacteria</taxon>
        <taxon>Thiotrichales</taxon>
        <taxon>Thioflexithrix</taxon>
    </lineage>
</organism>
<feature type="domain" description="FlgO" evidence="2">
    <location>
        <begin position="54"/>
        <end position="175"/>
    </location>
</feature>
<dbReference type="RefSeq" id="WP_086488296.1">
    <property type="nucleotide sequence ID" value="NZ_MSLT01000012.1"/>
</dbReference>
<feature type="chain" id="PRO_5012987737" description="FlgO domain-containing protein" evidence="1">
    <location>
        <begin position="21"/>
        <end position="185"/>
    </location>
</feature>
<dbReference type="EMBL" id="MSLT01000012">
    <property type="protein sequence ID" value="OUD14515.1"/>
    <property type="molecule type" value="Genomic_DNA"/>
</dbReference>
<feature type="signal peptide" evidence="1">
    <location>
        <begin position="1"/>
        <end position="20"/>
    </location>
</feature>
<dbReference type="Pfam" id="PF17680">
    <property type="entry name" value="FlgO"/>
    <property type="match status" value="1"/>
</dbReference>
<gene>
    <name evidence="3" type="ORF">TPSD3_09470</name>
</gene>
<evidence type="ECO:0000313" key="3">
    <source>
        <dbReference type="EMBL" id="OUD14515.1"/>
    </source>
</evidence>
<protein>
    <recommendedName>
        <fullName evidence="2">FlgO domain-containing protein</fullName>
    </recommendedName>
</protein>
<dbReference type="InterPro" id="IPR041215">
    <property type="entry name" value="FlgO_dom"/>
</dbReference>
<proteinExistence type="predicted"/>
<comment type="caution">
    <text evidence="3">The sequence shown here is derived from an EMBL/GenBank/DDBJ whole genome shotgun (WGS) entry which is preliminary data.</text>
</comment>
<evidence type="ECO:0000256" key="1">
    <source>
        <dbReference type="SAM" id="SignalP"/>
    </source>
</evidence>
<keyword evidence="4" id="KW-1185">Reference proteome</keyword>
<dbReference type="PROSITE" id="PS51257">
    <property type="entry name" value="PROKAR_LIPOPROTEIN"/>
    <property type="match status" value="1"/>
</dbReference>
<sequence>MRWIPCSLLCSGLLSLTACSVPVAYQPCAFRVQSGECFSQKPPADADLMLSSQQAIHLLLANAQESLVNKRIWVGALSDINHLHRNGTLGRLLGEQLGAALVQRGHLVMDGRKIFMDTEGHWRQADSWRGVARSGDALLMGTYALGADRVYITLNVLSVDRAHLVSSYAYSLPLGNNLLALLEKK</sequence>
<dbReference type="Proteomes" id="UP000194798">
    <property type="component" value="Unassembled WGS sequence"/>
</dbReference>